<name>A0AAW7ZIR9_ENTAS</name>
<accession>A0AAW7ZIR9</accession>
<dbReference type="EMBL" id="JAUPXB010000001">
    <property type="protein sequence ID" value="MDO7921106.1"/>
    <property type="molecule type" value="Genomic_DNA"/>
</dbReference>
<evidence type="ECO:0000313" key="2">
    <source>
        <dbReference type="Proteomes" id="UP001176432"/>
    </source>
</evidence>
<evidence type="ECO:0000313" key="1">
    <source>
        <dbReference type="EMBL" id="MDO7921106.1"/>
    </source>
</evidence>
<gene>
    <name evidence="1" type="ORF">Q5934_06100</name>
</gene>
<dbReference type="AlphaFoldDB" id="A0AAW7ZIR9"/>
<reference evidence="1" key="1">
    <citation type="submission" date="2023-07" db="EMBL/GenBank/DDBJ databases">
        <title>Isolates cultured from stool samples of acute diarrhea patients.</title>
        <authorList>
            <person name="Jiang S."/>
        </authorList>
    </citation>
    <scope>NUCLEOTIDE SEQUENCE</scope>
    <source>
        <strain evidence="1">L4424</strain>
    </source>
</reference>
<proteinExistence type="predicted"/>
<organism evidence="1 2">
    <name type="scientific">Enterobacter asburiae</name>
    <dbReference type="NCBI Taxonomy" id="61645"/>
    <lineage>
        <taxon>Bacteria</taxon>
        <taxon>Pseudomonadati</taxon>
        <taxon>Pseudomonadota</taxon>
        <taxon>Gammaproteobacteria</taxon>
        <taxon>Enterobacterales</taxon>
        <taxon>Enterobacteriaceae</taxon>
        <taxon>Enterobacter</taxon>
        <taxon>Enterobacter cloacae complex</taxon>
    </lineage>
</organism>
<protein>
    <submittedName>
        <fullName evidence="1">ENY2 family protein</fullName>
    </submittedName>
</protein>
<comment type="caution">
    <text evidence="1">The sequence shown here is derived from an EMBL/GenBank/DDBJ whole genome shotgun (WGS) entry which is preliminary data.</text>
</comment>
<dbReference type="RefSeq" id="WP_246917114.1">
    <property type="nucleotide sequence ID" value="NZ_CP083834.1"/>
</dbReference>
<dbReference type="Proteomes" id="UP001176432">
    <property type="component" value="Unassembled WGS sequence"/>
</dbReference>
<sequence length="380" mass="42246">MRSFMTILTVYFCGTGSNKFDESHANYWNGELISSLAANNKGKEFAEWVILDGPGSGNLQSDELWVKSGEYSQLRAQLLGSGWNENVQHAINIIKGHVDWQREKLTKENYEQLKKAGVPIQDVEVTGSFWWRKYDYGDRKVTQQALQQQIIKTFRQGQILPTQVNLVGWSRGGISCHMLANAMLADPLLTTIPVNIFAVDPVPGMGNFQADKVTLGSNVKEYVAFYARHERSKGFSCVIPQTDSATKVHIYPMSGRHATLVGNASANGNSGEKVVHEPGTIVRHFAEVCLQRWGVTLDKKLNLDGVQLLELHQAIQRNAPLFAEMQKTVYTISENDGGERYVSLGSTGKRFSSIQGSRLSPESGLASDYLTNQAIYNVLK</sequence>